<accession>A0A9P5YXI8</accession>
<dbReference type="Gene3D" id="1.10.150.900">
    <property type="match status" value="1"/>
</dbReference>
<sequence>MTKSTQPSPKDPFASDHSRASLKWGSWRRLLALLIGGLWAITFITKLSKTLRNDFPPLTTICEQPSPAGSPSNLSDFVNEPGFALAAAKRLAGAVKIPTMSFDDMGPVDKDERWAPFEVMHKYLRNTFPLTHSTLNLTVIGGYSLVYTWPGSTTNAKPLMLTGHIDVVPSLTALDRWTYPPFSGTIDEEWIYGRGAGDCKNNVIGIMTAVEHLIRSSWKPARTIVLAFGQDEEISGPRGATNIGIHLEEIYGKNGIAMIVDEGGMNLDTIYGKEFALPGIAEKGYLNVEVQVDMLGGHSSIPSPHTSIGILSKIVSAIEDSTIFQPHLERKSPIWGYLSCVAAHGDSSKVPSWIRKGVSSKEPDMDDIAERFAKTSVNNRYLVQTSKAATIFHAGLKSNALPESARVLFNSRVDIFSSPAKTKEAYLSLVKPVAEKYSLLLDGVSLSDAPSIGNISILPNLGHEPSPISPFAIDSDAWLVFSKAVQAAFGSEVVTAPSAMTGNTDTRYYWNLSENIYRWSPTRAGTKLNIHTVDEKIKIATHVEGIKFYTELILKSDAQLEST</sequence>
<dbReference type="GO" id="GO:0006629">
    <property type="term" value="P:lipid metabolic process"/>
    <property type="evidence" value="ECO:0007669"/>
    <property type="project" value="UniProtKB-ARBA"/>
</dbReference>
<feature type="active site" description="Proton acceptor" evidence="6">
    <location>
        <position position="232"/>
    </location>
</feature>
<dbReference type="GO" id="GO:0043605">
    <property type="term" value="P:amide catabolic process"/>
    <property type="evidence" value="ECO:0007669"/>
    <property type="project" value="UniProtKB-ARBA"/>
</dbReference>
<feature type="domain" description="Peptidase M20 dimerisation" evidence="8">
    <location>
        <begin position="280"/>
        <end position="437"/>
    </location>
</feature>
<feature type="binding site" evidence="7">
    <location>
        <position position="531"/>
    </location>
    <ligand>
        <name>Zn(2+)</name>
        <dbReference type="ChEBI" id="CHEBI:29105"/>
        <label>1</label>
    </ligand>
</feature>
<proteinExistence type="inferred from homology"/>
<dbReference type="GO" id="GO:0051603">
    <property type="term" value="P:proteolysis involved in protein catabolic process"/>
    <property type="evidence" value="ECO:0007669"/>
    <property type="project" value="TreeGrafter"/>
</dbReference>
<dbReference type="EMBL" id="MU155255">
    <property type="protein sequence ID" value="KAF9477618.1"/>
    <property type="molecule type" value="Genomic_DNA"/>
</dbReference>
<dbReference type="SUPFAM" id="SSF53187">
    <property type="entry name" value="Zn-dependent exopeptidases"/>
    <property type="match status" value="1"/>
</dbReference>
<dbReference type="Gene3D" id="3.40.630.10">
    <property type="entry name" value="Zn peptidases"/>
    <property type="match status" value="1"/>
</dbReference>
<reference evidence="9" key="1">
    <citation type="submission" date="2020-11" db="EMBL/GenBank/DDBJ databases">
        <authorList>
            <consortium name="DOE Joint Genome Institute"/>
            <person name="Ahrendt S."/>
            <person name="Riley R."/>
            <person name="Andreopoulos W."/>
            <person name="Labutti K."/>
            <person name="Pangilinan J."/>
            <person name="Ruiz-Duenas F.J."/>
            <person name="Barrasa J.M."/>
            <person name="Sanchez-Garcia M."/>
            <person name="Camarero S."/>
            <person name="Miyauchi S."/>
            <person name="Serrano A."/>
            <person name="Linde D."/>
            <person name="Babiker R."/>
            <person name="Drula E."/>
            <person name="Ayuso-Fernandez I."/>
            <person name="Pacheco R."/>
            <person name="Padilla G."/>
            <person name="Ferreira P."/>
            <person name="Barriuso J."/>
            <person name="Kellner H."/>
            <person name="Castanera R."/>
            <person name="Alfaro M."/>
            <person name="Ramirez L."/>
            <person name="Pisabarro A.G."/>
            <person name="Kuo A."/>
            <person name="Tritt A."/>
            <person name="Lipzen A."/>
            <person name="He G."/>
            <person name="Yan M."/>
            <person name="Ng V."/>
            <person name="Cullen D."/>
            <person name="Martin F."/>
            <person name="Rosso M.-N."/>
            <person name="Henrissat B."/>
            <person name="Hibbett D."/>
            <person name="Martinez A.T."/>
            <person name="Grigoriev I.V."/>
        </authorList>
    </citation>
    <scope>NUCLEOTIDE SEQUENCE</scope>
    <source>
        <strain evidence="9">CIRM-BRFM 674</strain>
    </source>
</reference>
<comment type="similarity">
    <text evidence="1">Belongs to the peptidase M20A family.</text>
</comment>
<evidence type="ECO:0000259" key="8">
    <source>
        <dbReference type="Pfam" id="PF07687"/>
    </source>
</evidence>
<dbReference type="PIRSF" id="PIRSF037217">
    <property type="entry name" value="Carboxypeptidase_S"/>
    <property type="match status" value="1"/>
</dbReference>
<evidence type="ECO:0000256" key="2">
    <source>
        <dbReference type="ARBA" id="ARBA00022670"/>
    </source>
</evidence>
<dbReference type="Proteomes" id="UP000807469">
    <property type="component" value="Unassembled WGS sequence"/>
</dbReference>
<dbReference type="InterPro" id="IPR002933">
    <property type="entry name" value="Peptidase_M20"/>
</dbReference>
<keyword evidence="9" id="KW-0121">Carboxypeptidase</keyword>
<feature type="binding site" evidence="7">
    <location>
        <position position="164"/>
    </location>
    <ligand>
        <name>Zn(2+)</name>
        <dbReference type="ChEBI" id="CHEBI:29105"/>
        <label>2</label>
    </ligand>
</feature>
<dbReference type="Pfam" id="PF07687">
    <property type="entry name" value="M20_dimer"/>
    <property type="match status" value="1"/>
</dbReference>
<dbReference type="GO" id="GO:1990845">
    <property type="term" value="P:adaptive thermogenesis"/>
    <property type="evidence" value="ECO:0007669"/>
    <property type="project" value="UniProtKB-ARBA"/>
</dbReference>
<evidence type="ECO:0000313" key="10">
    <source>
        <dbReference type="Proteomes" id="UP000807469"/>
    </source>
</evidence>
<feature type="active site" evidence="6">
    <location>
        <position position="166"/>
    </location>
</feature>
<evidence type="ECO:0000256" key="6">
    <source>
        <dbReference type="PIRSR" id="PIRSR037217-1"/>
    </source>
</evidence>
<keyword evidence="5 7" id="KW-0862">Zinc</keyword>
<dbReference type="InterPro" id="IPR001261">
    <property type="entry name" value="ArgE/DapE_CS"/>
</dbReference>
<name>A0A9P5YXI8_9AGAR</name>
<feature type="binding site" evidence="7">
    <location>
        <position position="198"/>
    </location>
    <ligand>
        <name>Zn(2+)</name>
        <dbReference type="ChEBI" id="CHEBI:29105"/>
        <label>2</label>
    </ligand>
</feature>
<dbReference type="FunFam" id="3.40.630.10:FF:000027">
    <property type="entry name" value="N-fatty-acyl-amino acid synthase/hydrolase PM20D1"/>
    <property type="match status" value="1"/>
</dbReference>
<gene>
    <name evidence="9" type="ORF">BDN70DRAFT_880938</name>
</gene>
<dbReference type="GO" id="GO:0016810">
    <property type="term" value="F:hydrolase activity, acting on carbon-nitrogen (but not peptide) bonds"/>
    <property type="evidence" value="ECO:0007669"/>
    <property type="project" value="UniProtKB-ARBA"/>
</dbReference>
<dbReference type="PANTHER" id="PTHR45962">
    <property type="entry name" value="N-FATTY-ACYL-AMINO ACID SYNTHASE/HYDROLASE PM20D1"/>
    <property type="match status" value="1"/>
</dbReference>
<evidence type="ECO:0000256" key="3">
    <source>
        <dbReference type="ARBA" id="ARBA00022723"/>
    </source>
</evidence>
<dbReference type="PANTHER" id="PTHR45962:SF1">
    <property type="entry name" value="N-FATTY-ACYL-AMINO ACID SYNTHASE_HYDROLASE PM20D1"/>
    <property type="match status" value="1"/>
</dbReference>
<keyword evidence="10" id="KW-1185">Reference proteome</keyword>
<keyword evidence="3 7" id="KW-0479">Metal-binding</keyword>
<organism evidence="9 10">
    <name type="scientific">Pholiota conissans</name>
    <dbReference type="NCBI Taxonomy" id="109636"/>
    <lineage>
        <taxon>Eukaryota</taxon>
        <taxon>Fungi</taxon>
        <taxon>Dikarya</taxon>
        <taxon>Basidiomycota</taxon>
        <taxon>Agaricomycotina</taxon>
        <taxon>Agaricomycetes</taxon>
        <taxon>Agaricomycetidae</taxon>
        <taxon>Agaricales</taxon>
        <taxon>Agaricineae</taxon>
        <taxon>Strophariaceae</taxon>
        <taxon>Pholiota</taxon>
    </lineage>
</organism>
<dbReference type="GO" id="GO:0004181">
    <property type="term" value="F:metallocarboxypeptidase activity"/>
    <property type="evidence" value="ECO:0007669"/>
    <property type="project" value="InterPro"/>
</dbReference>
<keyword evidence="2" id="KW-0645">Protease</keyword>
<dbReference type="InterPro" id="IPR017141">
    <property type="entry name" value="Pept_M20_carboxypep"/>
</dbReference>
<protein>
    <submittedName>
        <fullName evidence="9">Carboxypeptidase S</fullName>
    </submittedName>
</protein>
<feature type="binding site" evidence="7">
    <location>
        <position position="261"/>
    </location>
    <ligand>
        <name>Zn(2+)</name>
        <dbReference type="ChEBI" id="CHEBI:29105"/>
        <label>2</label>
    </ligand>
</feature>
<dbReference type="PROSITE" id="PS00758">
    <property type="entry name" value="ARGE_DAPE_CPG2_1"/>
    <property type="match status" value="1"/>
</dbReference>
<evidence type="ECO:0000256" key="5">
    <source>
        <dbReference type="ARBA" id="ARBA00022833"/>
    </source>
</evidence>
<dbReference type="GO" id="GO:0000328">
    <property type="term" value="C:fungal-type vacuole lumen"/>
    <property type="evidence" value="ECO:0007669"/>
    <property type="project" value="TreeGrafter"/>
</dbReference>
<dbReference type="Pfam" id="PF01546">
    <property type="entry name" value="Peptidase_M20"/>
    <property type="match status" value="1"/>
</dbReference>
<evidence type="ECO:0000256" key="1">
    <source>
        <dbReference type="ARBA" id="ARBA00006247"/>
    </source>
</evidence>
<feature type="binding site" evidence="7">
    <location>
        <position position="233"/>
    </location>
    <ligand>
        <name>Zn(2+)</name>
        <dbReference type="ChEBI" id="CHEBI:29105"/>
        <label>1</label>
    </ligand>
</feature>
<dbReference type="InterPro" id="IPR011650">
    <property type="entry name" value="Peptidase_M20_dimer"/>
</dbReference>
<evidence type="ECO:0000256" key="7">
    <source>
        <dbReference type="PIRSR" id="PIRSR037217-2"/>
    </source>
</evidence>
<dbReference type="AlphaFoldDB" id="A0A9P5YXI8"/>
<feature type="binding site" evidence="7">
    <location>
        <position position="198"/>
    </location>
    <ligand>
        <name>Zn(2+)</name>
        <dbReference type="ChEBI" id="CHEBI:29105"/>
        <label>1</label>
    </ligand>
</feature>
<dbReference type="OrthoDB" id="3064516at2759"/>
<dbReference type="GO" id="GO:0006520">
    <property type="term" value="P:amino acid metabolic process"/>
    <property type="evidence" value="ECO:0007669"/>
    <property type="project" value="UniProtKB-ARBA"/>
</dbReference>
<dbReference type="GO" id="GO:0005576">
    <property type="term" value="C:extracellular region"/>
    <property type="evidence" value="ECO:0007669"/>
    <property type="project" value="UniProtKB-ARBA"/>
</dbReference>
<keyword evidence="4" id="KW-0378">Hydrolase</keyword>
<dbReference type="CDD" id="cd05674">
    <property type="entry name" value="M20_yscS"/>
    <property type="match status" value="1"/>
</dbReference>
<evidence type="ECO:0000256" key="4">
    <source>
        <dbReference type="ARBA" id="ARBA00022801"/>
    </source>
</evidence>
<dbReference type="InterPro" id="IPR047177">
    <property type="entry name" value="Pept_M20A"/>
</dbReference>
<evidence type="ECO:0000313" key="9">
    <source>
        <dbReference type="EMBL" id="KAF9477618.1"/>
    </source>
</evidence>
<comment type="caution">
    <text evidence="9">The sequence shown here is derived from an EMBL/GenBank/DDBJ whole genome shotgun (WGS) entry which is preliminary data.</text>
</comment>
<dbReference type="FunFam" id="1.10.150.900:FF:000003">
    <property type="entry name" value="N-fatty-acyl-amino acid synthase/hydrolase PM20D1"/>
    <property type="match status" value="1"/>
</dbReference>
<dbReference type="GO" id="GO:0046872">
    <property type="term" value="F:metal ion binding"/>
    <property type="evidence" value="ECO:0007669"/>
    <property type="project" value="UniProtKB-KW"/>
</dbReference>
<dbReference type="GO" id="GO:0043604">
    <property type="term" value="P:amide biosynthetic process"/>
    <property type="evidence" value="ECO:0007669"/>
    <property type="project" value="UniProtKB-ARBA"/>
</dbReference>